<comment type="similarity">
    <text evidence="1 4">Belongs to the aldehyde dehydrogenase family.</text>
</comment>
<gene>
    <name evidence="6" type="primary">aldh9a1a</name>
    <name evidence="6" type="ORF">Tcan_03955</name>
</gene>
<dbReference type="Gene3D" id="3.40.605.10">
    <property type="entry name" value="Aldehyde Dehydrogenase, Chain A, domain 1"/>
    <property type="match status" value="1"/>
</dbReference>
<dbReference type="GO" id="GO:0016620">
    <property type="term" value="F:oxidoreductase activity, acting on the aldehyde or oxo group of donors, NAD or NADP as acceptor"/>
    <property type="evidence" value="ECO:0007669"/>
    <property type="project" value="InterPro"/>
</dbReference>
<evidence type="ECO:0000313" key="7">
    <source>
        <dbReference type="Proteomes" id="UP000031036"/>
    </source>
</evidence>
<dbReference type="Pfam" id="PF00171">
    <property type="entry name" value="Aldedh"/>
    <property type="match status" value="1"/>
</dbReference>
<sequence>MAFTVPKEPFFHLHFFDGRRTTITASKKFDVFEPRIGKVVAECPISNVEHVDKVVCAASDAQPQWAAKTPLERGKVLKKAADIIREHKEELAYWEVRGNGKPIYEARADIESSADTFDFYGGIAPAALQGSHIEVPGGPEQRFVYTRREPIGVVAGIGAWNYPFQTAAWKIGPALAAGNAVVYKPSPFAPMSAVFIAEILIAAGLPPNVLNIVQGEAETGEALTLHEKIMKVTFTGSVATGRLIQMNAAKRNIKPITLELGGKSPLIIFEDARIDNAISAAMIANFFNQGEVCCNGTRVFVQRGLVERFSKRIVEEVGSKLTVGDPLKEETRVGATINEGHLNRVLAYIESAREEVSFKFSKGAEVLIGGQRLHPKGVESGFYLAPAVISNLNDNMKVVCEEIFGAVMLILPFDTEDEVVQRANATQYGLAAGIISSDLGKAHRVAARLQAGTVYINTYNDTEVDVPFGGCKNSGYGRENSIEALQSFTQTKAIYVNVSQKIENSF</sequence>
<dbReference type="Gene3D" id="3.40.309.10">
    <property type="entry name" value="Aldehyde Dehydrogenase, Chain A, domain 2"/>
    <property type="match status" value="1"/>
</dbReference>
<dbReference type="Proteomes" id="UP000031036">
    <property type="component" value="Unassembled WGS sequence"/>
</dbReference>
<dbReference type="OrthoDB" id="310895at2759"/>
<dbReference type="InterPro" id="IPR029510">
    <property type="entry name" value="Ald_DH_CS_GLU"/>
</dbReference>
<dbReference type="STRING" id="6265.A0A0B2USW4"/>
<dbReference type="InterPro" id="IPR016162">
    <property type="entry name" value="Ald_DH_N"/>
</dbReference>
<feature type="active site" evidence="3">
    <location>
        <position position="259"/>
    </location>
</feature>
<dbReference type="SUPFAM" id="SSF53720">
    <property type="entry name" value="ALDH-like"/>
    <property type="match status" value="1"/>
</dbReference>
<dbReference type="InterPro" id="IPR016163">
    <property type="entry name" value="Ald_DH_C"/>
</dbReference>
<organism evidence="6 7">
    <name type="scientific">Toxocara canis</name>
    <name type="common">Canine roundworm</name>
    <dbReference type="NCBI Taxonomy" id="6265"/>
    <lineage>
        <taxon>Eukaryota</taxon>
        <taxon>Metazoa</taxon>
        <taxon>Ecdysozoa</taxon>
        <taxon>Nematoda</taxon>
        <taxon>Chromadorea</taxon>
        <taxon>Rhabditida</taxon>
        <taxon>Spirurina</taxon>
        <taxon>Ascaridomorpha</taxon>
        <taxon>Ascaridoidea</taxon>
        <taxon>Toxocaridae</taxon>
        <taxon>Toxocara</taxon>
    </lineage>
</organism>
<dbReference type="PROSITE" id="PS00687">
    <property type="entry name" value="ALDEHYDE_DEHYDR_GLU"/>
    <property type="match status" value="1"/>
</dbReference>
<comment type="caution">
    <text evidence="6">The sequence shown here is derived from an EMBL/GenBank/DDBJ whole genome shotgun (WGS) entry which is preliminary data.</text>
</comment>
<dbReference type="FunFam" id="3.40.605.10:FF:000007">
    <property type="entry name" value="NAD/NADP-dependent betaine aldehyde dehydrogenase"/>
    <property type="match status" value="1"/>
</dbReference>
<accession>A0A0B2USW4</accession>
<proteinExistence type="inferred from homology"/>
<protein>
    <submittedName>
        <fullName evidence="6">Aldehyde dehydrogenase family 9 member A1-A</fullName>
    </submittedName>
</protein>
<evidence type="ECO:0000259" key="5">
    <source>
        <dbReference type="Pfam" id="PF00171"/>
    </source>
</evidence>
<keyword evidence="2 4" id="KW-0560">Oxidoreductase</keyword>
<evidence type="ECO:0000256" key="3">
    <source>
        <dbReference type="PROSITE-ProRule" id="PRU10007"/>
    </source>
</evidence>
<evidence type="ECO:0000256" key="2">
    <source>
        <dbReference type="ARBA" id="ARBA00023002"/>
    </source>
</evidence>
<reference evidence="6 7" key="1">
    <citation type="submission" date="2014-11" db="EMBL/GenBank/DDBJ databases">
        <title>Genetic blueprint of the zoonotic pathogen Toxocara canis.</title>
        <authorList>
            <person name="Zhu X.-Q."/>
            <person name="Korhonen P.K."/>
            <person name="Cai H."/>
            <person name="Young N.D."/>
            <person name="Nejsum P."/>
            <person name="von Samson-Himmelstjerna G."/>
            <person name="Boag P.R."/>
            <person name="Tan P."/>
            <person name="Li Q."/>
            <person name="Min J."/>
            <person name="Yang Y."/>
            <person name="Wang X."/>
            <person name="Fang X."/>
            <person name="Hall R.S."/>
            <person name="Hofmann A."/>
            <person name="Sternberg P.W."/>
            <person name="Jex A.R."/>
            <person name="Gasser R.B."/>
        </authorList>
    </citation>
    <scope>NUCLEOTIDE SEQUENCE [LARGE SCALE GENOMIC DNA]</scope>
    <source>
        <strain evidence="6">PN_DK_2014</strain>
    </source>
</reference>
<feature type="domain" description="Aldehyde dehydrogenase" evidence="5">
    <location>
        <begin position="26"/>
        <end position="494"/>
    </location>
</feature>
<dbReference type="OMA" id="CREGIRM"/>
<evidence type="ECO:0000256" key="1">
    <source>
        <dbReference type="ARBA" id="ARBA00009986"/>
    </source>
</evidence>
<dbReference type="FunFam" id="3.40.309.10:FF:000012">
    <property type="entry name" value="Betaine aldehyde dehydrogenase"/>
    <property type="match status" value="1"/>
</dbReference>
<dbReference type="EMBL" id="JPKZ01003284">
    <property type="protein sequence ID" value="KHN72207.1"/>
    <property type="molecule type" value="Genomic_DNA"/>
</dbReference>
<dbReference type="AlphaFoldDB" id="A0A0B2USW4"/>
<dbReference type="PANTHER" id="PTHR11699">
    <property type="entry name" value="ALDEHYDE DEHYDROGENASE-RELATED"/>
    <property type="match status" value="1"/>
</dbReference>
<dbReference type="NCBIfam" id="NF009725">
    <property type="entry name" value="PRK13252.1"/>
    <property type="match status" value="1"/>
</dbReference>
<evidence type="ECO:0000313" key="6">
    <source>
        <dbReference type="EMBL" id="KHN72207.1"/>
    </source>
</evidence>
<keyword evidence="7" id="KW-1185">Reference proteome</keyword>
<dbReference type="InterPro" id="IPR016161">
    <property type="entry name" value="Ald_DH/histidinol_DH"/>
</dbReference>
<dbReference type="InterPro" id="IPR015590">
    <property type="entry name" value="Aldehyde_DH_dom"/>
</dbReference>
<name>A0A0B2USW4_TOXCA</name>
<evidence type="ECO:0000256" key="4">
    <source>
        <dbReference type="RuleBase" id="RU003345"/>
    </source>
</evidence>
<dbReference type="PROSITE" id="PS00070">
    <property type="entry name" value="ALDEHYDE_DEHYDR_CYS"/>
    <property type="match status" value="1"/>
</dbReference>
<dbReference type="InterPro" id="IPR016160">
    <property type="entry name" value="Ald_DH_CS_CYS"/>
</dbReference>